<organism evidence="1 2">
    <name type="scientific">Clostridium puniceum</name>
    <dbReference type="NCBI Taxonomy" id="29367"/>
    <lineage>
        <taxon>Bacteria</taxon>
        <taxon>Bacillati</taxon>
        <taxon>Bacillota</taxon>
        <taxon>Clostridia</taxon>
        <taxon>Eubacteriales</taxon>
        <taxon>Clostridiaceae</taxon>
        <taxon>Clostridium</taxon>
    </lineage>
</organism>
<dbReference type="STRING" id="29367.CLPUN_31420"/>
<dbReference type="SUPFAM" id="SSF141571">
    <property type="entry name" value="Pentapeptide repeat-like"/>
    <property type="match status" value="1"/>
</dbReference>
<dbReference type="InterPro" id="IPR044213">
    <property type="entry name" value="At2g44920-like"/>
</dbReference>
<dbReference type="Pfam" id="PF00805">
    <property type="entry name" value="Pentapeptide"/>
    <property type="match status" value="1"/>
</dbReference>
<reference evidence="1 2" key="1">
    <citation type="submission" date="2016-05" db="EMBL/GenBank/DDBJ databases">
        <title>Microbial solvent formation.</title>
        <authorList>
            <person name="Poehlein A."/>
            <person name="Montoya Solano J.D."/>
            <person name="Flitsch S."/>
            <person name="Krabben P."/>
            <person name="Duerre P."/>
            <person name="Daniel R."/>
        </authorList>
    </citation>
    <scope>NUCLEOTIDE SEQUENCE [LARGE SCALE GENOMIC DNA]</scope>
    <source>
        <strain evidence="1 2">DSM 2619</strain>
    </source>
</reference>
<dbReference type="Gene3D" id="2.160.20.80">
    <property type="entry name" value="E3 ubiquitin-protein ligase SopA"/>
    <property type="match status" value="1"/>
</dbReference>
<dbReference type="InterPro" id="IPR001646">
    <property type="entry name" value="5peptide_repeat"/>
</dbReference>
<dbReference type="PANTHER" id="PTHR47200:SF2">
    <property type="entry name" value="THYLAKOID LUMENAL 15 KDA PROTEIN 1, CHLOROPLASTIC"/>
    <property type="match status" value="1"/>
</dbReference>
<dbReference type="PANTHER" id="PTHR47200">
    <property type="entry name" value="THYLAKOID LUMENAL 15 KDA PROTEIN 1, CHLOROPLASTIC"/>
    <property type="match status" value="1"/>
</dbReference>
<dbReference type="EMBL" id="LZZM01000182">
    <property type="protein sequence ID" value="OOM75677.1"/>
    <property type="molecule type" value="Genomic_DNA"/>
</dbReference>
<proteinExistence type="predicted"/>
<name>A0A1S8TCX6_9CLOT</name>
<dbReference type="AlphaFoldDB" id="A0A1S8TCX6"/>
<sequence>MSTYNLQADCDKCFGLCCVALYFSANDGFPVNKDAGKPCVNLQDDFRCSVHKNLKKKGLKGCIAYDCLGAGQKVAQAYDGRDWKQNPDSANQMFDMFIIMKQLYEMLWYLKEAILLQAEKDAKNKLSIKINEIEKLTDLNADSLAKLDLILVRIGVNALLLQTSEFVRKKVNNNQRNSLKSKKTLGGGLDLIGADLRKKDLRGANLSGAYLIAANLRGVDLSFADLIGADLRDADLSGANLSKSIYLTQAQINTAKGDINTQLPKSIVIPMNWTNN</sequence>
<evidence type="ECO:0000313" key="2">
    <source>
        <dbReference type="Proteomes" id="UP000190890"/>
    </source>
</evidence>
<comment type="caution">
    <text evidence="1">The sequence shown here is derived from an EMBL/GenBank/DDBJ whole genome shotgun (WGS) entry which is preliminary data.</text>
</comment>
<gene>
    <name evidence="1" type="ORF">CLPUN_31420</name>
</gene>
<keyword evidence="2" id="KW-1185">Reference proteome</keyword>
<accession>A0A1S8TCX6</accession>
<evidence type="ECO:0000313" key="1">
    <source>
        <dbReference type="EMBL" id="OOM75677.1"/>
    </source>
</evidence>
<dbReference type="Proteomes" id="UP000190890">
    <property type="component" value="Unassembled WGS sequence"/>
</dbReference>
<protein>
    <submittedName>
        <fullName evidence="1">Pentapeptide repeat protein</fullName>
    </submittedName>
</protein>